<protein>
    <submittedName>
        <fullName evidence="2">Uncharacterized protein</fullName>
    </submittedName>
</protein>
<proteinExistence type="predicted"/>
<keyword evidence="3" id="KW-1185">Reference proteome</keyword>
<gene>
    <name evidence="2" type="ORF">SPIL2461_LOCUS11125</name>
</gene>
<accession>A0A812RUU8</accession>
<dbReference type="OrthoDB" id="10401030at2759"/>
<dbReference type="Proteomes" id="UP000649617">
    <property type="component" value="Unassembled WGS sequence"/>
</dbReference>
<feature type="region of interest" description="Disordered" evidence="1">
    <location>
        <begin position="52"/>
        <end position="177"/>
    </location>
</feature>
<evidence type="ECO:0000313" key="3">
    <source>
        <dbReference type="Proteomes" id="UP000649617"/>
    </source>
</evidence>
<evidence type="ECO:0000256" key="1">
    <source>
        <dbReference type="SAM" id="MobiDB-lite"/>
    </source>
</evidence>
<evidence type="ECO:0000313" key="2">
    <source>
        <dbReference type="EMBL" id="CAE7453689.1"/>
    </source>
</evidence>
<name>A0A812RUU8_SYMPI</name>
<dbReference type="AlphaFoldDB" id="A0A812RUU8"/>
<organism evidence="2 3">
    <name type="scientific">Symbiodinium pilosum</name>
    <name type="common">Dinoflagellate</name>
    <dbReference type="NCBI Taxonomy" id="2952"/>
    <lineage>
        <taxon>Eukaryota</taxon>
        <taxon>Sar</taxon>
        <taxon>Alveolata</taxon>
        <taxon>Dinophyceae</taxon>
        <taxon>Suessiales</taxon>
        <taxon>Symbiodiniaceae</taxon>
        <taxon>Symbiodinium</taxon>
    </lineage>
</organism>
<comment type="caution">
    <text evidence="2">The sequence shown here is derived from an EMBL/GenBank/DDBJ whole genome shotgun (WGS) entry which is preliminary data.</text>
</comment>
<dbReference type="EMBL" id="CAJNIZ010021604">
    <property type="protein sequence ID" value="CAE7453689.1"/>
    <property type="molecule type" value="Genomic_DNA"/>
</dbReference>
<sequence length="210" mass="22424">MPLGGIDACKRALRVTRAQFQRGVGDLREIIRKRSKGVKKTRGQLRKLEAKGKELGGALSEEVSDGSSVLCDTSSDSDSDMVSDDMKAEPSSTSYNDIGKKVASSEQAPKAKASAAGMPKAQTGPTPKAKAKVVEGQAPSSGRRSKQGFLEVSPGEDAPLHNGRPNAEGVRYPGFPKGDARRCEACEQLRRGFPSSGKKHRLECAWKVRG</sequence>
<reference evidence="2" key="1">
    <citation type="submission" date="2021-02" db="EMBL/GenBank/DDBJ databases">
        <authorList>
            <person name="Dougan E. K."/>
            <person name="Rhodes N."/>
            <person name="Thang M."/>
            <person name="Chan C."/>
        </authorList>
    </citation>
    <scope>NUCLEOTIDE SEQUENCE</scope>
</reference>